<dbReference type="InterPro" id="IPR037185">
    <property type="entry name" value="EmrE-like"/>
</dbReference>
<evidence type="ECO:0000256" key="5">
    <source>
        <dbReference type="SAM" id="MobiDB-lite"/>
    </source>
</evidence>
<dbReference type="PIRSF" id="PIRSF005799">
    <property type="entry name" value="UDP-gal_transpt"/>
    <property type="match status" value="1"/>
</dbReference>
<accession>A0A7S3VA79</accession>
<evidence type="ECO:0008006" key="8">
    <source>
        <dbReference type="Google" id="ProtNLM"/>
    </source>
</evidence>
<dbReference type="NCBIfam" id="TIGR00803">
    <property type="entry name" value="nst"/>
    <property type="match status" value="1"/>
</dbReference>
<dbReference type="GO" id="GO:0015165">
    <property type="term" value="F:pyrimidine nucleotide-sugar transmembrane transporter activity"/>
    <property type="evidence" value="ECO:0007669"/>
    <property type="project" value="InterPro"/>
</dbReference>
<dbReference type="PANTHER" id="PTHR10231">
    <property type="entry name" value="NUCLEOTIDE-SUGAR TRANSMEMBRANE TRANSPORTER"/>
    <property type="match status" value="1"/>
</dbReference>
<evidence type="ECO:0000256" key="6">
    <source>
        <dbReference type="SAM" id="Phobius"/>
    </source>
</evidence>
<keyword evidence="4 6" id="KW-0472">Membrane</keyword>
<evidence type="ECO:0000256" key="1">
    <source>
        <dbReference type="ARBA" id="ARBA00004141"/>
    </source>
</evidence>
<keyword evidence="3 6" id="KW-1133">Transmembrane helix</keyword>
<name>A0A7S3VA79_9STRA</name>
<keyword evidence="2 6" id="KW-0812">Transmembrane</keyword>
<feature type="transmembrane region" description="Helical" evidence="6">
    <location>
        <begin position="231"/>
        <end position="248"/>
    </location>
</feature>
<dbReference type="GO" id="GO:0000139">
    <property type="term" value="C:Golgi membrane"/>
    <property type="evidence" value="ECO:0007669"/>
    <property type="project" value="InterPro"/>
</dbReference>
<organism evidence="7">
    <name type="scientific">Chaetoceros debilis</name>
    <dbReference type="NCBI Taxonomy" id="122233"/>
    <lineage>
        <taxon>Eukaryota</taxon>
        <taxon>Sar</taxon>
        <taxon>Stramenopiles</taxon>
        <taxon>Ochrophyta</taxon>
        <taxon>Bacillariophyta</taxon>
        <taxon>Coscinodiscophyceae</taxon>
        <taxon>Chaetocerotophycidae</taxon>
        <taxon>Chaetocerotales</taxon>
        <taxon>Chaetocerotaceae</taxon>
        <taxon>Chaetoceros</taxon>
    </lineage>
</organism>
<proteinExistence type="predicted"/>
<feature type="transmembrane region" description="Helical" evidence="6">
    <location>
        <begin position="192"/>
        <end position="211"/>
    </location>
</feature>
<evidence type="ECO:0000256" key="3">
    <source>
        <dbReference type="ARBA" id="ARBA00022989"/>
    </source>
</evidence>
<feature type="compositionally biased region" description="Basic and acidic residues" evidence="5">
    <location>
        <begin position="343"/>
        <end position="358"/>
    </location>
</feature>
<dbReference type="Pfam" id="PF04142">
    <property type="entry name" value="Nuc_sug_transp"/>
    <property type="match status" value="1"/>
</dbReference>
<feature type="transmembrane region" description="Helical" evidence="6">
    <location>
        <begin position="321"/>
        <end position="339"/>
    </location>
</feature>
<evidence type="ECO:0000313" key="7">
    <source>
        <dbReference type="EMBL" id="CAE0467595.1"/>
    </source>
</evidence>
<dbReference type="SUPFAM" id="SSF103481">
    <property type="entry name" value="Multidrug resistance efflux transporter EmrE"/>
    <property type="match status" value="2"/>
</dbReference>
<sequence length="366" mass="39750">MVSVSPSKNRSKTIMNTNSGAFKMFLLGLMVLQNSSVVLVGRYSRDSQSAEALYVVNHLILLTEAMKFFFSNCLEFYTTGGKLATSIKENIIDVPLDALKIIVPSLLYLCQNSLLYVALSNLTAPMFQVTYQSKLLTTAVVSVIMLQRRYSVKQWICLASLGVGVAFVVLGADGSKDEEAVDEDKPEQNMSTGLTAVTIACFCSAFAGVYFEKVLKKPTTDGNVKKQPVSLWMRNIQMAFFSVIIAIINQYRMTGPDAEKPFLHGFNGYVWAVAFLQAGGGLLVAAVIKYADNVLKGLATGVSVVTSTILSMLLFGTPLSTQFVVGAAVILASVFFFSNDIPGEKKTKKGGEADEEMQKPLVDPSK</sequence>
<feature type="transmembrane region" description="Helical" evidence="6">
    <location>
        <begin position="268"/>
        <end position="288"/>
    </location>
</feature>
<gene>
    <name evidence="7" type="ORF">CDEB00056_LOCUS12447</name>
</gene>
<reference evidence="7" key="1">
    <citation type="submission" date="2021-01" db="EMBL/GenBank/DDBJ databases">
        <authorList>
            <person name="Corre E."/>
            <person name="Pelletier E."/>
            <person name="Niang G."/>
            <person name="Scheremetjew M."/>
            <person name="Finn R."/>
            <person name="Kale V."/>
            <person name="Holt S."/>
            <person name="Cochrane G."/>
            <person name="Meng A."/>
            <person name="Brown T."/>
            <person name="Cohen L."/>
        </authorList>
    </citation>
    <scope>NUCLEOTIDE SEQUENCE</scope>
    <source>
        <strain evidence="7">MM31A-1</strain>
    </source>
</reference>
<evidence type="ECO:0000256" key="4">
    <source>
        <dbReference type="ARBA" id="ARBA00023136"/>
    </source>
</evidence>
<dbReference type="AlphaFoldDB" id="A0A7S3VA79"/>
<dbReference type="EMBL" id="HBIO01016159">
    <property type="protein sequence ID" value="CAE0467595.1"/>
    <property type="molecule type" value="Transcribed_RNA"/>
</dbReference>
<feature type="region of interest" description="Disordered" evidence="5">
    <location>
        <begin position="343"/>
        <end position="366"/>
    </location>
</feature>
<feature type="transmembrane region" description="Helical" evidence="6">
    <location>
        <begin position="155"/>
        <end position="172"/>
    </location>
</feature>
<feature type="transmembrane region" description="Helical" evidence="6">
    <location>
        <begin position="295"/>
        <end position="315"/>
    </location>
</feature>
<protein>
    <recommendedName>
        <fullName evidence="8">UDP-galactose transporter</fullName>
    </recommendedName>
</protein>
<evidence type="ECO:0000256" key="2">
    <source>
        <dbReference type="ARBA" id="ARBA00022692"/>
    </source>
</evidence>
<comment type="subcellular location">
    <subcellularLocation>
        <location evidence="1">Membrane</location>
        <topology evidence="1">Multi-pass membrane protein</topology>
    </subcellularLocation>
</comment>
<dbReference type="InterPro" id="IPR007271">
    <property type="entry name" value="Nuc_sug_transpt"/>
</dbReference>